<feature type="compositionally biased region" description="Basic and acidic residues" evidence="2">
    <location>
        <begin position="11"/>
        <end position="22"/>
    </location>
</feature>
<dbReference type="Proteomes" id="UP001165481">
    <property type="component" value="Unassembled WGS sequence"/>
</dbReference>
<dbReference type="RefSeq" id="WP_285230557.1">
    <property type="nucleotide sequence ID" value="NZ_JAKZJU020000001.1"/>
</dbReference>
<keyword evidence="5" id="KW-1185">Reference proteome</keyword>
<dbReference type="PANTHER" id="PTHR33279">
    <property type="entry name" value="SULFUR CARRIER PROTEIN YEDF-RELATED"/>
    <property type="match status" value="1"/>
</dbReference>
<evidence type="ECO:0000256" key="1">
    <source>
        <dbReference type="ARBA" id="ARBA00008984"/>
    </source>
</evidence>
<dbReference type="InterPro" id="IPR036868">
    <property type="entry name" value="TusA-like_sf"/>
</dbReference>
<comment type="similarity">
    <text evidence="1">Belongs to the sulfur carrier protein TusA family.</text>
</comment>
<protein>
    <submittedName>
        <fullName evidence="4">Sulfurtransferase TusA family protein</fullName>
    </submittedName>
</protein>
<evidence type="ECO:0000313" key="5">
    <source>
        <dbReference type="Proteomes" id="UP001165481"/>
    </source>
</evidence>
<evidence type="ECO:0000313" key="4">
    <source>
        <dbReference type="EMBL" id="MDL2059121.1"/>
    </source>
</evidence>
<dbReference type="CDD" id="cd00291">
    <property type="entry name" value="SirA_YedF_YeeD"/>
    <property type="match status" value="1"/>
</dbReference>
<evidence type="ECO:0000256" key="2">
    <source>
        <dbReference type="SAM" id="MobiDB-lite"/>
    </source>
</evidence>
<accession>A0ABT7IP91</accession>
<reference evidence="4" key="1">
    <citation type="submission" date="2023-03" db="EMBL/GenBank/DDBJ databases">
        <title>Mesosutterella sp. nov. isolated from porcine feces.</title>
        <authorList>
            <person name="Yu S."/>
        </authorList>
    </citation>
    <scope>NUCLEOTIDE SEQUENCE</scope>
    <source>
        <strain evidence="4">AGMB02718</strain>
    </source>
</reference>
<name>A0ABT7IP91_9BURK</name>
<organism evidence="4 5">
    <name type="scientific">Mesosutterella faecium</name>
    <dbReference type="NCBI Taxonomy" id="2925194"/>
    <lineage>
        <taxon>Bacteria</taxon>
        <taxon>Pseudomonadati</taxon>
        <taxon>Pseudomonadota</taxon>
        <taxon>Betaproteobacteria</taxon>
        <taxon>Burkholderiales</taxon>
        <taxon>Sutterellaceae</taxon>
        <taxon>Mesosutterella</taxon>
    </lineage>
</organism>
<dbReference type="SUPFAM" id="SSF64307">
    <property type="entry name" value="SirA-like"/>
    <property type="match status" value="1"/>
</dbReference>
<dbReference type="PANTHER" id="PTHR33279:SF2">
    <property type="entry name" value="SULFUR CARRIER PROTEIN TUSA"/>
    <property type="match status" value="1"/>
</dbReference>
<sequence>MGGKGPVMQELRSRPAPDRELSVDGSCPEPVLRTARALRAMSSGQILRVVCQDPASVHDLQVFSEQTGNRLLAQETEERAQGKVFVHWLSRR</sequence>
<feature type="domain" description="UPF0033" evidence="3">
    <location>
        <begin position="26"/>
        <end position="78"/>
    </location>
</feature>
<gene>
    <name evidence="4" type="ORF">MUN46_004080</name>
</gene>
<dbReference type="EMBL" id="JAKZJU020000001">
    <property type="protein sequence ID" value="MDL2059121.1"/>
    <property type="molecule type" value="Genomic_DNA"/>
</dbReference>
<dbReference type="Pfam" id="PF01206">
    <property type="entry name" value="TusA"/>
    <property type="match status" value="1"/>
</dbReference>
<proteinExistence type="inferred from homology"/>
<evidence type="ECO:0000259" key="3">
    <source>
        <dbReference type="Pfam" id="PF01206"/>
    </source>
</evidence>
<dbReference type="Gene3D" id="3.30.110.40">
    <property type="entry name" value="TusA-like domain"/>
    <property type="match status" value="1"/>
</dbReference>
<comment type="caution">
    <text evidence="4">The sequence shown here is derived from an EMBL/GenBank/DDBJ whole genome shotgun (WGS) entry which is preliminary data.</text>
</comment>
<dbReference type="InterPro" id="IPR001455">
    <property type="entry name" value="TusA-like"/>
</dbReference>
<feature type="region of interest" description="Disordered" evidence="2">
    <location>
        <begin position="1"/>
        <end position="27"/>
    </location>
</feature>